<dbReference type="EMBL" id="JACSQB010000119">
    <property type="protein sequence ID" value="MBD8048225.1"/>
    <property type="molecule type" value="Genomic_DNA"/>
</dbReference>
<dbReference type="SUPFAM" id="SSF46785">
    <property type="entry name" value="Winged helix' DNA-binding domain"/>
    <property type="match status" value="1"/>
</dbReference>
<evidence type="ECO:0000313" key="7">
    <source>
        <dbReference type="EMBL" id="MBD8048225.1"/>
    </source>
</evidence>
<protein>
    <submittedName>
        <fullName evidence="7">Sugar-binding transcriptional regulator</fullName>
    </submittedName>
</protein>
<evidence type="ECO:0000256" key="3">
    <source>
        <dbReference type="ARBA" id="ARBA00023125"/>
    </source>
</evidence>
<dbReference type="PANTHER" id="PTHR34294:SF5">
    <property type="entry name" value="CENTRAL GLYCOLYTIC GENES REGULATOR"/>
    <property type="match status" value="1"/>
</dbReference>
<dbReference type="InterPro" id="IPR051054">
    <property type="entry name" value="SorC_transcr_regulators"/>
</dbReference>
<keyword evidence="4" id="KW-0804">Transcription</keyword>
<evidence type="ECO:0000256" key="2">
    <source>
        <dbReference type="ARBA" id="ARBA00023015"/>
    </source>
</evidence>
<dbReference type="Pfam" id="PF21715">
    <property type="entry name" value="CggR_N"/>
    <property type="match status" value="1"/>
</dbReference>
<keyword evidence="8" id="KW-1185">Reference proteome</keyword>
<sequence>MQEIMKLQLKVVPELLEIMEERYNILKNIYYNQPIGRRLLAANVNLSERVVRSEINFLKEQKLIDVHSLGMTITKEGEEVLQGLKDFVGKLKKFQSIECYIKETLNLKEVIIVPGDVDEDRAVLRELGKIASNYIKNILKDGIIISLTGGNTVKEIIDNFPKINNFNDITVLPARGGIGKNIEIQSNTLVGRLASKLNANYEILHIPDNISEDTFEALINEKGIREIFNKIENSYIVIHGIGDAVEMSYKRDLSRDIIENIKKLNAVGEAYGHYFNYNGEIVHSMPTIGINADKISFIENMIAVAAGKYKAKAIISAVRDRTNEVLITDEATAKEIYNILSTDNNMLY</sequence>
<evidence type="ECO:0000256" key="1">
    <source>
        <dbReference type="ARBA" id="ARBA00010466"/>
    </source>
</evidence>
<dbReference type="RefSeq" id="WP_191741178.1">
    <property type="nucleotide sequence ID" value="NZ_JACSQB010000119.1"/>
</dbReference>
<feature type="domain" description="CggR N-terminal DNA binding" evidence="6">
    <location>
        <begin position="18"/>
        <end position="88"/>
    </location>
</feature>
<dbReference type="PANTHER" id="PTHR34294">
    <property type="entry name" value="TRANSCRIPTIONAL REGULATOR-RELATED"/>
    <property type="match status" value="1"/>
</dbReference>
<comment type="caution">
    <text evidence="7">The sequence shown here is derived from an EMBL/GenBank/DDBJ whole genome shotgun (WGS) entry which is preliminary data.</text>
</comment>
<comment type="similarity">
    <text evidence="1">Belongs to the SorC transcriptional regulatory family.</text>
</comment>
<evidence type="ECO:0000259" key="5">
    <source>
        <dbReference type="Pfam" id="PF04198"/>
    </source>
</evidence>
<evidence type="ECO:0000256" key="4">
    <source>
        <dbReference type="ARBA" id="ARBA00023163"/>
    </source>
</evidence>
<name>A0ABR8YVH5_9CLOT</name>
<organism evidence="7 8">
    <name type="scientific">Clostridium faecium</name>
    <dbReference type="NCBI Taxonomy" id="2762223"/>
    <lineage>
        <taxon>Bacteria</taxon>
        <taxon>Bacillati</taxon>
        <taxon>Bacillota</taxon>
        <taxon>Clostridia</taxon>
        <taxon>Eubacteriales</taxon>
        <taxon>Clostridiaceae</taxon>
        <taxon>Clostridium</taxon>
    </lineage>
</organism>
<dbReference type="InterPro" id="IPR036388">
    <property type="entry name" value="WH-like_DNA-bd_sf"/>
</dbReference>
<dbReference type="Proteomes" id="UP000627166">
    <property type="component" value="Unassembled WGS sequence"/>
</dbReference>
<gene>
    <name evidence="7" type="ORF">H9637_14470</name>
</gene>
<feature type="domain" description="Sugar-binding" evidence="5">
    <location>
        <begin position="96"/>
        <end position="336"/>
    </location>
</feature>
<dbReference type="Gene3D" id="3.40.50.1360">
    <property type="match status" value="1"/>
</dbReference>
<dbReference type="Gene3D" id="1.10.10.10">
    <property type="entry name" value="Winged helix-like DNA-binding domain superfamily/Winged helix DNA-binding domain"/>
    <property type="match status" value="1"/>
</dbReference>
<keyword evidence="2" id="KW-0805">Transcription regulation</keyword>
<dbReference type="SUPFAM" id="SSF100950">
    <property type="entry name" value="NagB/RpiA/CoA transferase-like"/>
    <property type="match status" value="1"/>
</dbReference>
<dbReference type="InterPro" id="IPR037171">
    <property type="entry name" value="NagB/RpiA_transferase-like"/>
</dbReference>
<proteinExistence type="inferred from homology"/>
<dbReference type="InterPro" id="IPR036390">
    <property type="entry name" value="WH_DNA-bd_sf"/>
</dbReference>
<dbReference type="InterPro" id="IPR007324">
    <property type="entry name" value="Sugar-bd_dom_put"/>
</dbReference>
<reference evidence="7 8" key="1">
    <citation type="submission" date="2020-08" db="EMBL/GenBank/DDBJ databases">
        <title>A Genomic Blueprint of the Chicken Gut Microbiome.</title>
        <authorList>
            <person name="Gilroy R."/>
            <person name="Ravi A."/>
            <person name="Getino M."/>
            <person name="Pursley I."/>
            <person name="Horton D.L."/>
            <person name="Alikhan N.-F."/>
            <person name="Baker D."/>
            <person name="Gharbi K."/>
            <person name="Hall N."/>
            <person name="Watson M."/>
            <person name="Adriaenssens E.M."/>
            <person name="Foster-Nyarko E."/>
            <person name="Jarju S."/>
            <person name="Secka A."/>
            <person name="Antonio M."/>
            <person name="Oren A."/>
            <person name="Chaudhuri R."/>
            <person name="La Ragione R.M."/>
            <person name="Hildebrand F."/>
            <person name="Pallen M.J."/>
        </authorList>
    </citation>
    <scope>NUCLEOTIDE SEQUENCE [LARGE SCALE GENOMIC DNA]</scope>
    <source>
        <strain evidence="7 8">N37</strain>
    </source>
</reference>
<accession>A0ABR8YVH5</accession>
<dbReference type="Pfam" id="PF04198">
    <property type="entry name" value="Sugar-bind"/>
    <property type="match status" value="1"/>
</dbReference>
<evidence type="ECO:0000259" key="6">
    <source>
        <dbReference type="Pfam" id="PF21715"/>
    </source>
</evidence>
<keyword evidence="3" id="KW-0238">DNA-binding</keyword>
<evidence type="ECO:0000313" key="8">
    <source>
        <dbReference type="Proteomes" id="UP000627166"/>
    </source>
</evidence>
<dbReference type="InterPro" id="IPR048715">
    <property type="entry name" value="CggR_N"/>
</dbReference>